<dbReference type="Proteomes" id="UP000694567">
    <property type="component" value="Unplaced"/>
</dbReference>
<reference evidence="2" key="1">
    <citation type="submission" date="2025-08" db="UniProtKB">
        <authorList>
            <consortium name="Ensembl"/>
        </authorList>
    </citation>
    <scope>IDENTIFICATION</scope>
</reference>
<evidence type="ECO:0000313" key="2">
    <source>
        <dbReference type="Ensembl" id="ENSBOBP00000005722.1"/>
    </source>
</evidence>
<dbReference type="Ensembl" id="ENSBOBT00000005878.1">
    <property type="protein sequence ID" value="ENSBOBP00000005722.1"/>
    <property type="gene ID" value="ENSBOBG00000003826.1"/>
</dbReference>
<keyword evidence="1" id="KW-1133">Transmembrane helix</keyword>
<evidence type="ECO:0000313" key="3">
    <source>
        <dbReference type="Proteomes" id="UP000694567"/>
    </source>
</evidence>
<keyword evidence="3" id="KW-1185">Reference proteome</keyword>
<dbReference type="AlphaFoldDB" id="A0A8C0ENH5"/>
<sequence>LFWAGWSDPFLWTDTSVVIGQALQLSYMLSLFLSFQWEKHPYYNLTVKVLRARNIRGTDLCKYLVKIL</sequence>
<keyword evidence="1" id="KW-0472">Membrane</keyword>
<organism evidence="2 3">
    <name type="scientific">Bubo bubo</name>
    <name type="common">Eurasian eagle-owl</name>
    <name type="synonym">Strix bubo</name>
    <dbReference type="NCBI Taxonomy" id="30461"/>
    <lineage>
        <taxon>Eukaryota</taxon>
        <taxon>Metazoa</taxon>
        <taxon>Chordata</taxon>
        <taxon>Craniata</taxon>
        <taxon>Vertebrata</taxon>
        <taxon>Euteleostomi</taxon>
        <taxon>Archelosauria</taxon>
        <taxon>Archosauria</taxon>
        <taxon>Dinosauria</taxon>
        <taxon>Saurischia</taxon>
        <taxon>Theropoda</taxon>
        <taxon>Coelurosauria</taxon>
        <taxon>Aves</taxon>
        <taxon>Neognathae</taxon>
        <taxon>Neoaves</taxon>
        <taxon>Telluraves</taxon>
        <taxon>Strigiformes</taxon>
        <taxon>Strigidae</taxon>
        <taxon>Bubo</taxon>
    </lineage>
</organism>
<keyword evidence="1" id="KW-0812">Transmembrane</keyword>
<reference evidence="2" key="2">
    <citation type="submission" date="2025-09" db="UniProtKB">
        <authorList>
            <consortium name="Ensembl"/>
        </authorList>
    </citation>
    <scope>IDENTIFICATION</scope>
</reference>
<evidence type="ECO:0000256" key="1">
    <source>
        <dbReference type="SAM" id="Phobius"/>
    </source>
</evidence>
<proteinExistence type="predicted"/>
<name>A0A8C0ENH5_BUBBB</name>
<accession>A0A8C0ENH5</accession>
<protein>
    <submittedName>
        <fullName evidence="2">Uncharacterized protein</fullName>
    </submittedName>
</protein>
<feature type="transmembrane region" description="Helical" evidence="1">
    <location>
        <begin position="15"/>
        <end position="35"/>
    </location>
</feature>